<evidence type="ECO:0000256" key="1">
    <source>
        <dbReference type="ARBA" id="ARBA00009892"/>
    </source>
</evidence>
<dbReference type="SUPFAM" id="SSF52467">
    <property type="entry name" value="DHS-like NAD/FAD-binding domain"/>
    <property type="match status" value="1"/>
</dbReference>
<dbReference type="Pfam" id="PF01916">
    <property type="entry name" value="DS"/>
    <property type="match status" value="1"/>
</dbReference>
<sequence>MKNNNYLKEKIKNFNPNKIETVENALNALKSCSFQGRNLGKALEILTEMLSVPRCFKVLSLSGAMVPAGMEEIICQGIENNVFDAIVTTGANIIHSIVNSYDVTNQAHYLGSKNVSDKDLYNLSINRIYDTYLPENNYKNAENHLLKLISTVYSKNTLHIIYPSELFKIIGKNMKKTSFLRTAADKNIPIFCGATSDSELSINLLKYRKFNNYNIILDEIGDIDNFAEKIEQYDKYGIVIIGGGVPRNWSQQIFPYLEQIKNKRNSGYNYAVRLHTATEYDGGLSGCTVSESVSWGKYSKEIADKSVSVWVDSTIGFPLLMTALFQRMRKKN</sequence>
<gene>
    <name evidence="3" type="ORF">DSAG12_02236</name>
</gene>
<name>A0A5B9DCH2_9ARCH</name>
<evidence type="ECO:0000313" key="3">
    <source>
        <dbReference type="EMBL" id="QEE16406.1"/>
    </source>
</evidence>
<keyword evidence="2" id="KW-0808">Transferase</keyword>
<organism evidence="3 4">
    <name type="scientific">Promethearchaeum syntrophicum</name>
    <dbReference type="NCBI Taxonomy" id="2594042"/>
    <lineage>
        <taxon>Archaea</taxon>
        <taxon>Promethearchaeati</taxon>
        <taxon>Promethearchaeota</taxon>
        <taxon>Promethearchaeia</taxon>
        <taxon>Promethearchaeales</taxon>
        <taxon>Promethearchaeaceae</taxon>
        <taxon>Promethearchaeum</taxon>
    </lineage>
</organism>
<dbReference type="KEGG" id="psyt:DSAG12_02236"/>
<protein>
    <submittedName>
        <fullName evidence="3">Deoxyhypusine synthase family protein</fullName>
    </submittedName>
</protein>
<comment type="similarity">
    <text evidence="1">Belongs to the deoxyhypusine synthase family.</text>
</comment>
<dbReference type="InterPro" id="IPR002773">
    <property type="entry name" value="Deoxyhypusine_synthase"/>
</dbReference>
<accession>A0A5B9DCH2</accession>
<keyword evidence="4" id="KW-1185">Reference proteome</keyword>
<dbReference type="OrthoDB" id="17730at2157"/>
<dbReference type="AlphaFoldDB" id="A0A5B9DCH2"/>
<dbReference type="RefSeq" id="WP_147663287.1">
    <property type="nucleotide sequence ID" value="NZ_CP042905.2"/>
</dbReference>
<proteinExistence type="inferred from homology"/>
<dbReference type="GO" id="GO:0005737">
    <property type="term" value="C:cytoplasm"/>
    <property type="evidence" value="ECO:0007669"/>
    <property type="project" value="TreeGrafter"/>
</dbReference>
<dbReference type="InterPro" id="IPR036982">
    <property type="entry name" value="Deoxyhypusine_synthase_sf"/>
</dbReference>
<reference evidence="3 4" key="1">
    <citation type="journal article" date="2020" name="Nature">
        <title>Isolation of an archaeon at the prokaryote-eukaryote interface.</title>
        <authorList>
            <person name="Imachi H."/>
            <person name="Nobu M.K."/>
            <person name="Nakahara N."/>
            <person name="Morono Y."/>
            <person name="Ogawara M."/>
            <person name="Takaki Y."/>
            <person name="Takano Y."/>
            <person name="Uematsu K."/>
            <person name="Ikuta T."/>
            <person name="Ito M."/>
            <person name="Matsui Y."/>
            <person name="Miyazaki M."/>
            <person name="Murata K."/>
            <person name="Saito Y."/>
            <person name="Sakai S."/>
            <person name="Song C."/>
            <person name="Tasumi E."/>
            <person name="Yamanaka Y."/>
            <person name="Yamaguchi T."/>
            <person name="Kamagata Y."/>
            <person name="Tamaki H."/>
            <person name="Takai K."/>
        </authorList>
    </citation>
    <scope>NUCLEOTIDE SEQUENCE [LARGE SCALE GENOMIC DNA]</scope>
    <source>
        <strain evidence="3 4">MK-D1</strain>
    </source>
</reference>
<dbReference type="InterPro" id="IPR029035">
    <property type="entry name" value="DHS-like_NAD/FAD-binding_dom"/>
</dbReference>
<evidence type="ECO:0000256" key="2">
    <source>
        <dbReference type="ARBA" id="ARBA00022679"/>
    </source>
</evidence>
<evidence type="ECO:0000313" key="4">
    <source>
        <dbReference type="Proteomes" id="UP000321408"/>
    </source>
</evidence>
<dbReference type="EMBL" id="CP042905">
    <property type="protein sequence ID" value="QEE16406.1"/>
    <property type="molecule type" value="Genomic_DNA"/>
</dbReference>
<dbReference type="PANTHER" id="PTHR11703:SF2">
    <property type="entry name" value="DEOXYHYPUSINE SYNTHASE-LIKE PROTEIN"/>
    <property type="match status" value="1"/>
</dbReference>
<dbReference type="GeneID" id="41330226"/>
<dbReference type="Proteomes" id="UP000321408">
    <property type="component" value="Chromosome"/>
</dbReference>
<reference evidence="3 4" key="2">
    <citation type="journal article" date="2024" name="Int. J. Syst. Evol. Microbiol.">
        <title>Promethearchaeum syntrophicum gen. nov., sp. nov., an anaerobic, obligately syntrophic archaeon, the first isolate of the lineage 'Asgard' archaea, and proposal of the new archaeal phylum Promethearchaeota phyl. nov. and kingdom Promethearchaeati regn. nov.</title>
        <authorList>
            <person name="Imachi H."/>
            <person name="Nobu M.K."/>
            <person name="Kato S."/>
            <person name="Takaki Y."/>
            <person name="Miyazaki M."/>
            <person name="Miyata M."/>
            <person name="Ogawara M."/>
            <person name="Saito Y."/>
            <person name="Sakai S."/>
            <person name="Tahara Y.O."/>
            <person name="Takano Y."/>
            <person name="Tasumi E."/>
            <person name="Uematsu K."/>
            <person name="Yoshimura T."/>
            <person name="Itoh T."/>
            <person name="Ohkuma M."/>
            <person name="Takai K."/>
        </authorList>
    </citation>
    <scope>NUCLEOTIDE SEQUENCE [LARGE SCALE GENOMIC DNA]</scope>
    <source>
        <strain evidence="3 4">MK-D1</strain>
    </source>
</reference>
<dbReference type="GO" id="GO:0034038">
    <property type="term" value="F:deoxyhypusine synthase activity"/>
    <property type="evidence" value="ECO:0007669"/>
    <property type="project" value="TreeGrafter"/>
</dbReference>
<dbReference type="PANTHER" id="PTHR11703">
    <property type="entry name" value="DEOXYHYPUSINE SYNTHASE"/>
    <property type="match status" value="1"/>
</dbReference>
<dbReference type="Gene3D" id="3.40.910.10">
    <property type="entry name" value="Deoxyhypusine synthase"/>
    <property type="match status" value="1"/>
</dbReference>